<dbReference type="SMART" id="SM00020">
    <property type="entry name" value="Tryp_SPc"/>
    <property type="match status" value="1"/>
</dbReference>
<keyword evidence="1" id="KW-1015">Disulfide bond</keyword>
<dbReference type="EMBL" id="OB660989">
    <property type="protein sequence ID" value="CAD7226962.1"/>
    <property type="molecule type" value="Genomic_DNA"/>
</dbReference>
<dbReference type="PANTHER" id="PTHR24250">
    <property type="entry name" value="CHYMOTRYPSIN-RELATED"/>
    <property type="match status" value="1"/>
</dbReference>
<dbReference type="OrthoDB" id="7741088at2759"/>
<dbReference type="GO" id="GO:0006508">
    <property type="term" value="P:proteolysis"/>
    <property type="evidence" value="ECO:0007669"/>
    <property type="project" value="InterPro"/>
</dbReference>
<reference evidence="2" key="1">
    <citation type="submission" date="2020-11" db="EMBL/GenBank/DDBJ databases">
        <authorList>
            <person name="Tran Van P."/>
        </authorList>
    </citation>
    <scope>NUCLEOTIDE SEQUENCE</scope>
</reference>
<dbReference type="PROSITE" id="PS50240">
    <property type="entry name" value="TRYPSIN_DOM"/>
    <property type="match status" value="1"/>
</dbReference>
<dbReference type="GO" id="GO:0004252">
    <property type="term" value="F:serine-type endopeptidase activity"/>
    <property type="evidence" value="ECO:0007669"/>
    <property type="project" value="InterPro"/>
</dbReference>
<evidence type="ECO:0000313" key="2">
    <source>
        <dbReference type="EMBL" id="CAD7226962.1"/>
    </source>
</evidence>
<dbReference type="InterPro" id="IPR001254">
    <property type="entry name" value="Trypsin_dom"/>
</dbReference>
<dbReference type="Pfam" id="PF00089">
    <property type="entry name" value="Trypsin"/>
    <property type="match status" value="1"/>
</dbReference>
<dbReference type="InterPro" id="IPR009003">
    <property type="entry name" value="Peptidase_S1_PA"/>
</dbReference>
<dbReference type="Gene3D" id="2.40.10.10">
    <property type="entry name" value="Trypsin-like serine proteases"/>
    <property type="match status" value="1"/>
</dbReference>
<sequence>MSSSFCLLCILLGLIWISAAFRRGSDMPTLPPAEEANLGDYPFVVSVQNSYDEMDFSHECAGVILTEKHILTVADCVDMSRPSRIMAGGLALEDSEDKSQEFRKISKITEMPKEDDVDEENLIRKLAILELETPLEFGPEIGPIPIPNDSESFPVFGEEGNCVTVGWHSWWGVLRWSNTTAISDEECLMRDQKSEDRFYAAHHLKQPEAELCTTDKEEKPFRVLCLNIGSPVICEDQDGLKKVFGIETHSNLAGCGGLRLRGDIADHGPILYIFSEVSHFLDWIRENSSVE</sequence>
<dbReference type="SUPFAM" id="SSF50494">
    <property type="entry name" value="Trypsin-like serine proteases"/>
    <property type="match status" value="1"/>
</dbReference>
<organism evidence="2">
    <name type="scientific">Cyprideis torosa</name>
    <dbReference type="NCBI Taxonomy" id="163714"/>
    <lineage>
        <taxon>Eukaryota</taxon>
        <taxon>Metazoa</taxon>
        <taxon>Ecdysozoa</taxon>
        <taxon>Arthropoda</taxon>
        <taxon>Crustacea</taxon>
        <taxon>Oligostraca</taxon>
        <taxon>Ostracoda</taxon>
        <taxon>Podocopa</taxon>
        <taxon>Podocopida</taxon>
        <taxon>Cytherocopina</taxon>
        <taxon>Cytheroidea</taxon>
        <taxon>Cytherideidae</taxon>
        <taxon>Cyprideis</taxon>
    </lineage>
</organism>
<dbReference type="PANTHER" id="PTHR24250:SF27">
    <property type="entry name" value="ELASTASE 2 LIKE"/>
    <property type="match status" value="1"/>
</dbReference>
<accession>A0A7R8WD90</accession>
<gene>
    <name evidence="2" type="ORF">CTOB1V02_LOCUS4873</name>
</gene>
<evidence type="ECO:0000256" key="1">
    <source>
        <dbReference type="ARBA" id="ARBA00023157"/>
    </source>
</evidence>
<proteinExistence type="predicted"/>
<dbReference type="InterPro" id="IPR043504">
    <property type="entry name" value="Peptidase_S1_PA_chymotrypsin"/>
</dbReference>
<name>A0A7R8WD90_9CRUS</name>
<dbReference type="AlphaFoldDB" id="A0A7R8WD90"/>
<protein>
    <submittedName>
        <fullName evidence="2">Uncharacterized protein</fullName>
    </submittedName>
</protein>